<keyword evidence="11" id="KW-0325">Glycoprotein</keyword>
<feature type="domain" description="Fucosyltransferase C-terminal" evidence="13">
    <location>
        <begin position="205"/>
        <end position="380"/>
    </location>
</feature>
<proteinExistence type="inferred from homology"/>
<gene>
    <name evidence="15" type="primary">FucTC</name>
    <name evidence="15" type="ORF">TNCT_664001</name>
</gene>
<comment type="subcellular location">
    <subcellularLocation>
        <location evidence="1 12">Golgi apparatus</location>
        <location evidence="1 12">Golgi stack membrane</location>
        <topology evidence="1 12">Single-pass type II membrane protein</topology>
    </subcellularLocation>
</comment>
<dbReference type="InterPro" id="IPR038577">
    <property type="entry name" value="GT10-like_C_sf"/>
</dbReference>
<keyword evidence="7" id="KW-0735">Signal-anchor</keyword>
<evidence type="ECO:0000256" key="2">
    <source>
        <dbReference type="ARBA" id="ARBA00004922"/>
    </source>
</evidence>
<protein>
    <recommendedName>
        <fullName evidence="12">Fucosyltransferase</fullName>
        <ecNumber evidence="12">2.4.1.-</ecNumber>
    </recommendedName>
</protein>
<feature type="transmembrane region" description="Helical" evidence="12">
    <location>
        <begin position="12"/>
        <end position="33"/>
    </location>
</feature>
<reference evidence="15" key="1">
    <citation type="submission" date="2020-07" db="EMBL/GenBank/DDBJ databases">
        <title>Multicomponent nature underlies the extraordinary mechanical properties of spider dragline silk.</title>
        <authorList>
            <person name="Kono N."/>
            <person name="Nakamura H."/>
            <person name="Mori M."/>
            <person name="Yoshida Y."/>
            <person name="Ohtoshi R."/>
            <person name="Malay A.D."/>
            <person name="Moran D.A.P."/>
            <person name="Tomita M."/>
            <person name="Numata K."/>
            <person name="Arakawa K."/>
        </authorList>
    </citation>
    <scope>NUCLEOTIDE SEQUENCE</scope>
</reference>
<keyword evidence="9 12" id="KW-0333">Golgi apparatus</keyword>
<feature type="domain" description="Fucosyltransferase N-terminal" evidence="14">
    <location>
        <begin position="75"/>
        <end position="186"/>
    </location>
</feature>
<dbReference type="Pfam" id="PF17039">
    <property type="entry name" value="Glyco_tran_10_N"/>
    <property type="match status" value="1"/>
</dbReference>
<keyword evidence="4 12" id="KW-0328">Glycosyltransferase</keyword>
<dbReference type="SUPFAM" id="SSF53756">
    <property type="entry name" value="UDP-Glycosyltransferase/glycogen phosphorylase"/>
    <property type="match status" value="1"/>
</dbReference>
<dbReference type="InterPro" id="IPR055270">
    <property type="entry name" value="Glyco_tran_10_C"/>
</dbReference>
<evidence type="ECO:0000256" key="7">
    <source>
        <dbReference type="ARBA" id="ARBA00022968"/>
    </source>
</evidence>
<dbReference type="OrthoDB" id="427096at2759"/>
<evidence type="ECO:0000256" key="4">
    <source>
        <dbReference type="ARBA" id="ARBA00022676"/>
    </source>
</evidence>
<comment type="pathway">
    <text evidence="2">Protein modification; protein glycosylation.</text>
</comment>
<evidence type="ECO:0000313" key="16">
    <source>
        <dbReference type="Proteomes" id="UP000887116"/>
    </source>
</evidence>
<dbReference type="Pfam" id="PF00852">
    <property type="entry name" value="Glyco_transf_10"/>
    <property type="match status" value="1"/>
</dbReference>
<dbReference type="PANTHER" id="PTHR48438:SF1">
    <property type="entry name" value="ALPHA-(1,3)-FUCOSYLTRANSFERASE C-RELATED"/>
    <property type="match status" value="1"/>
</dbReference>
<dbReference type="GO" id="GO:0032580">
    <property type="term" value="C:Golgi cisterna membrane"/>
    <property type="evidence" value="ECO:0007669"/>
    <property type="project" value="UniProtKB-SubCell"/>
</dbReference>
<dbReference type="GO" id="GO:0008417">
    <property type="term" value="F:fucosyltransferase activity"/>
    <property type="evidence" value="ECO:0007669"/>
    <property type="project" value="InterPro"/>
</dbReference>
<evidence type="ECO:0000256" key="8">
    <source>
        <dbReference type="ARBA" id="ARBA00022989"/>
    </source>
</evidence>
<keyword evidence="16" id="KW-1185">Reference proteome</keyword>
<dbReference type="EMBL" id="BMAO01014752">
    <property type="protein sequence ID" value="GFQ96828.1"/>
    <property type="molecule type" value="Genomic_DNA"/>
</dbReference>
<sequence length="393" mass="46082">MKHIPIVRTGYFLGCVLLVTICYSWIMVNNIFIRSVVQLQKSQNGSQGQQNSFLIKDRVAEELYGYAQNERVSNRMKLVLLWSSLFNGLEFLKTGQNSFNHSSCSEKKCEITSDRRRLMESDAVLFHLRTVSMTDIPRSRASHQKWIFFSLEAPPYSHFHGFSFMNDMFNWTMTYRSDSDIVLPYGRVIRNDESANRLDNLYSLWQQKRKMATWMVSHCDTDSAREGYIKAMEKFMEVVTFGECGVAVCPVNKTEECLNNFSKKFFFYLAFENAICDDYVTEKFFRTLKYDMILVVFGGGKYSKISPPGSYIDAMEFSSPKELSIYLYKVAANFTLYAQYFKWKLDGYDIRDVPDPCMLCEKLHSNSFRLYSVYHDIRKWWVAGSHCRKWEMT</sequence>
<dbReference type="AlphaFoldDB" id="A0A8X6L7N6"/>
<dbReference type="Gene3D" id="3.40.50.11660">
    <property type="entry name" value="Glycosyl transferase family 10, C-terminal domain"/>
    <property type="match status" value="1"/>
</dbReference>
<evidence type="ECO:0000259" key="13">
    <source>
        <dbReference type="Pfam" id="PF00852"/>
    </source>
</evidence>
<evidence type="ECO:0000256" key="5">
    <source>
        <dbReference type="ARBA" id="ARBA00022679"/>
    </source>
</evidence>
<evidence type="ECO:0000256" key="10">
    <source>
        <dbReference type="ARBA" id="ARBA00023136"/>
    </source>
</evidence>
<evidence type="ECO:0000259" key="14">
    <source>
        <dbReference type="Pfam" id="PF17039"/>
    </source>
</evidence>
<evidence type="ECO:0000256" key="12">
    <source>
        <dbReference type="RuleBase" id="RU003832"/>
    </source>
</evidence>
<name>A0A8X6L7N6_TRICU</name>
<dbReference type="PANTHER" id="PTHR48438">
    <property type="entry name" value="ALPHA-(1,3)-FUCOSYLTRANSFERASE C-RELATED"/>
    <property type="match status" value="1"/>
</dbReference>
<evidence type="ECO:0000256" key="1">
    <source>
        <dbReference type="ARBA" id="ARBA00004447"/>
    </source>
</evidence>
<evidence type="ECO:0000256" key="6">
    <source>
        <dbReference type="ARBA" id="ARBA00022692"/>
    </source>
</evidence>
<evidence type="ECO:0000256" key="3">
    <source>
        <dbReference type="ARBA" id="ARBA00008919"/>
    </source>
</evidence>
<evidence type="ECO:0000256" key="11">
    <source>
        <dbReference type="ARBA" id="ARBA00023180"/>
    </source>
</evidence>
<keyword evidence="10 12" id="KW-0472">Membrane</keyword>
<dbReference type="InterPro" id="IPR031481">
    <property type="entry name" value="Glyco_tran_10_N"/>
</dbReference>
<keyword evidence="6 12" id="KW-0812">Transmembrane</keyword>
<accession>A0A8X6L7N6</accession>
<keyword evidence="5 12" id="KW-0808">Transferase</keyword>
<dbReference type="FunFam" id="3.40.50.11660:FF:000006">
    <property type="entry name" value="Alpha-(1,3)-fucosyltransferase C"/>
    <property type="match status" value="1"/>
</dbReference>
<comment type="caution">
    <text evidence="15">The sequence shown here is derived from an EMBL/GenBank/DDBJ whole genome shotgun (WGS) entry which is preliminary data.</text>
</comment>
<evidence type="ECO:0000313" key="15">
    <source>
        <dbReference type="EMBL" id="GFQ96828.1"/>
    </source>
</evidence>
<dbReference type="InterPro" id="IPR001503">
    <property type="entry name" value="Glyco_trans_10"/>
</dbReference>
<evidence type="ECO:0000256" key="9">
    <source>
        <dbReference type="ARBA" id="ARBA00023034"/>
    </source>
</evidence>
<dbReference type="EC" id="2.4.1.-" evidence="12"/>
<organism evidence="15 16">
    <name type="scientific">Trichonephila clavata</name>
    <name type="common">Joro spider</name>
    <name type="synonym">Nephila clavata</name>
    <dbReference type="NCBI Taxonomy" id="2740835"/>
    <lineage>
        <taxon>Eukaryota</taxon>
        <taxon>Metazoa</taxon>
        <taxon>Ecdysozoa</taxon>
        <taxon>Arthropoda</taxon>
        <taxon>Chelicerata</taxon>
        <taxon>Arachnida</taxon>
        <taxon>Araneae</taxon>
        <taxon>Araneomorphae</taxon>
        <taxon>Entelegynae</taxon>
        <taxon>Araneoidea</taxon>
        <taxon>Nephilidae</taxon>
        <taxon>Trichonephila</taxon>
    </lineage>
</organism>
<keyword evidence="8 12" id="KW-1133">Transmembrane helix</keyword>
<comment type="similarity">
    <text evidence="3 12">Belongs to the glycosyltransferase 10 family.</text>
</comment>
<dbReference type="Proteomes" id="UP000887116">
    <property type="component" value="Unassembled WGS sequence"/>
</dbReference>